<dbReference type="InterPro" id="IPR003719">
    <property type="entry name" value="Phenazine_PhzF-like"/>
</dbReference>
<dbReference type="SUPFAM" id="SSF54506">
    <property type="entry name" value="Diaminopimelate epimerase-like"/>
    <property type="match status" value="1"/>
</dbReference>
<organism evidence="3 4">
    <name type="scientific">Clostridium saccharobutylicum DSM 13864</name>
    <dbReference type="NCBI Taxonomy" id="1345695"/>
    <lineage>
        <taxon>Bacteria</taxon>
        <taxon>Bacillati</taxon>
        <taxon>Bacillota</taxon>
        <taxon>Clostridia</taxon>
        <taxon>Eubacteriales</taxon>
        <taxon>Clostridiaceae</taxon>
        <taxon>Clostridium</taxon>
    </lineage>
</organism>
<dbReference type="GO" id="GO:0005737">
    <property type="term" value="C:cytoplasm"/>
    <property type="evidence" value="ECO:0007669"/>
    <property type="project" value="TreeGrafter"/>
</dbReference>
<dbReference type="PANTHER" id="PTHR13774">
    <property type="entry name" value="PHENAZINE BIOSYNTHESIS PROTEIN"/>
    <property type="match status" value="1"/>
</dbReference>
<dbReference type="AlphaFoldDB" id="U5MUI1"/>
<dbReference type="HOGENOM" id="CLU_048756_4_0_9"/>
<dbReference type="GO" id="GO:0016853">
    <property type="term" value="F:isomerase activity"/>
    <property type="evidence" value="ECO:0007669"/>
    <property type="project" value="UniProtKB-KW"/>
</dbReference>
<dbReference type="Pfam" id="PF02567">
    <property type="entry name" value="PhzC-PhzF"/>
    <property type="match status" value="1"/>
</dbReference>
<dbReference type="KEGG" id="csb:CLSA_c34460"/>
<protein>
    <submittedName>
        <fullName evidence="3">Isomerase</fullName>
        <ecNumber evidence="3">5.1.-.-</ecNumber>
    </submittedName>
</protein>
<name>U5MUI1_CLOSA</name>
<sequence length="113" mass="12894">MAILEKEEDIINLNPDMEKLKKLNIFGIIVTSKGNDTDFVSRYFIPDSVICEDPVTGSSHCTLIPYWKKILNKNKFVARQLSDRSGTLYCRDLGDRVEISGEAIFYFEGNINI</sequence>
<gene>
    <name evidence="3" type="ORF">CLSA_c34460</name>
</gene>
<dbReference type="PANTHER" id="PTHR13774:SF17">
    <property type="entry name" value="PHENAZINE BIOSYNTHESIS-LIKE DOMAIN-CONTAINING PROTEIN"/>
    <property type="match status" value="1"/>
</dbReference>
<dbReference type="OrthoDB" id="9788221at2"/>
<dbReference type="eggNOG" id="COG0384">
    <property type="taxonomic scope" value="Bacteria"/>
</dbReference>
<dbReference type="Proteomes" id="UP000017118">
    <property type="component" value="Chromosome"/>
</dbReference>
<keyword evidence="4" id="KW-1185">Reference proteome</keyword>
<dbReference type="EMBL" id="CP006721">
    <property type="protein sequence ID" value="AGX44409.1"/>
    <property type="molecule type" value="Genomic_DNA"/>
</dbReference>
<evidence type="ECO:0000256" key="1">
    <source>
        <dbReference type="ARBA" id="ARBA00008270"/>
    </source>
</evidence>
<comment type="similarity">
    <text evidence="1">Belongs to the PhzF family.</text>
</comment>
<dbReference type="EC" id="5.1.-.-" evidence="3"/>
<proteinExistence type="inferred from homology"/>
<evidence type="ECO:0000256" key="2">
    <source>
        <dbReference type="ARBA" id="ARBA00023235"/>
    </source>
</evidence>
<keyword evidence="2 3" id="KW-0413">Isomerase</keyword>
<dbReference type="Gene3D" id="3.10.310.10">
    <property type="entry name" value="Diaminopimelate Epimerase, Chain A, domain 1"/>
    <property type="match status" value="1"/>
</dbReference>
<reference evidence="3 4" key="1">
    <citation type="journal article" date="2013" name="Genome Announc.">
        <title>Complete Genome Sequence of the Solvent Producer Clostridium saccharobutylicum NCP262 (DSM 13864).</title>
        <authorList>
            <person name="Poehlein A."/>
            <person name="Hartwich K."/>
            <person name="Krabben P."/>
            <person name="Ehrenreich A."/>
            <person name="Liebl W."/>
            <person name="Durre P."/>
            <person name="Gottschalk G."/>
            <person name="Daniel R."/>
        </authorList>
    </citation>
    <scope>NUCLEOTIDE SEQUENCE [LARGE SCALE GENOMIC DNA]</scope>
    <source>
        <strain evidence="3">DSM 13864</strain>
    </source>
</reference>
<accession>U5MUI1</accession>
<dbReference type="PATRIC" id="fig|1345695.3.peg.3428"/>
<evidence type="ECO:0000313" key="4">
    <source>
        <dbReference type="Proteomes" id="UP000017118"/>
    </source>
</evidence>
<evidence type="ECO:0000313" key="3">
    <source>
        <dbReference type="EMBL" id="AGX44409.1"/>
    </source>
</evidence>